<dbReference type="PaxDb" id="4113-PGSC0003DMT400088647"/>
<organism evidence="1 2">
    <name type="scientific">Solanum tuberosum</name>
    <name type="common">Potato</name>
    <dbReference type="NCBI Taxonomy" id="4113"/>
    <lineage>
        <taxon>Eukaryota</taxon>
        <taxon>Viridiplantae</taxon>
        <taxon>Streptophyta</taxon>
        <taxon>Embryophyta</taxon>
        <taxon>Tracheophyta</taxon>
        <taxon>Spermatophyta</taxon>
        <taxon>Magnoliopsida</taxon>
        <taxon>eudicotyledons</taxon>
        <taxon>Gunneridae</taxon>
        <taxon>Pentapetalae</taxon>
        <taxon>asterids</taxon>
        <taxon>lamiids</taxon>
        <taxon>Solanales</taxon>
        <taxon>Solanaceae</taxon>
        <taxon>Solanoideae</taxon>
        <taxon>Solaneae</taxon>
        <taxon>Solanum</taxon>
    </lineage>
</organism>
<dbReference type="Proteomes" id="UP000011115">
    <property type="component" value="Unassembled WGS sequence"/>
</dbReference>
<protein>
    <submittedName>
        <fullName evidence="1">Uncharacterized protein</fullName>
    </submittedName>
</protein>
<keyword evidence="2" id="KW-1185">Reference proteome</keyword>
<accession>M1DGF4</accession>
<reference evidence="1" key="2">
    <citation type="submission" date="2015-06" db="UniProtKB">
        <authorList>
            <consortium name="EnsemblPlants"/>
        </authorList>
    </citation>
    <scope>IDENTIFICATION</scope>
    <source>
        <strain evidence="1">DM1-3 516 R44</strain>
    </source>
</reference>
<sequence length="155" mass="17509">MRTPSGPPNQPSDLVFCSGMFGKLKLQMEIERTKGKMVVTSDTESNRESHLHPHPLKTHMDLFFNDPSHALRCSQSTTPEASTQDRVQLKNGVVRKRTKIRPKIVQPSSAQAPTSRVLSVIAPRALNRLKDSGERTIIEKRQLCIYRVMSDYPTI</sequence>
<evidence type="ECO:0000313" key="1">
    <source>
        <dbReference type="EnsemblPlants" id="PGSC0003DMT400088647"/>
    </source>
</evidence>
<name>M1DGF4_SOLTU</name>
<dbReference type="AlphaFoldDB" id="M1DGF4"/>
<dbReference type="EnsemblPlants" id="PGSC0003DMT400088647">
    <property type="protein sequence ID" value="PGSC0003DMT400088647"/>
    <property type="gene ID" value="PGSC0003DMG400038218"/>
</dbReference>
<proteinExistence type="predicted"/>
<reference evidence="2" key="1">
    <citation type="journal article" date="2011" name="Nature">
        <title>Genome sequence and analysis of the tuber crop potato.</title>
        <authorList>
            <consortium name="The Potato Genome Sequencing Consortium"/>
        </authorList>
    </citation>
    <scope>NUCLEOTIDE SEQUENCE [LARGE SCALE GENOMIC DNA]</scope>
    <source>
        <strain evidence="2">cv. DM1-3 516 R44</strain>
    </source>
</reference>
<evidence type="ECO:0000313" key="2">
    <source>
        <dbReference type="Proteomes" id="UP000011115"/>
    </source>
</evidence>
<dbReference type="Gramene" id="PGSC0003DMT400088647">
    <property type="protein sequence ID" value="PGSC0003DMT400088647"/>
    <property type="gene ID" value="PGSC0003DMG400038218"/>
</dbReference>
<dbReference type="HOGENOM" id="CLU_1698557_0_0_1"/>
<dbReference type="InParanoid" id="M1DGF4"/>